<accession>A0AAN7UN87</accession>
<evidence type="ECO:0000313" key="2">
    <source>
        <dbReference type="EMBL" id="KAK5629551.1"/>
    </source>
</evidence>
<evidence type="ECO:0000256" key="1">
    <source>
        <dbReference type="SAM" id="SignalP"/>
    </source>
</evidence>
<sequence length="105" mass="11579">MVLLVTLPLLLPPFPFVRLELVELVVSEVVTCLVDEPGVLGEEIEALDEETKVLDEVVMSVAGYDPPLLPEFEDVLLDSTAELVPKIRELRLLNMPPVLEDEATG</sequence>
<dbReference type="AlphaFoldDB" id="A0AAN7UN87"/>
<evidence type="ECO:0000313" key="3">
    <source>
        <dbReference type="Proteomes" id="UP001305414"/>
    </source>
</evidence>
<comment type="caution">
    <text evidence="2">The sequence shown here is derived from an EMBL/GenBank/DDBJ whole genome shotgun (WGS) entry which is preliminary data.</text>
</comment>
<proteinExistence type="predicted"/>
<name>A0AAN7UN87_9PEZI</name>
<gene>
    <name evidence="2" type="ORF">RRF57_005266</name>
</gene>
<dbReference type="EMBL" id="JAWHQM010000012">
    <property type="protein sequence ID" value="KAK5629551.1"/>
    <property type="molecule type" value="Genomic_DNA"/>
</dbReference>
<reference evidence="2 3" key="1">
    <citation type="submission" date="2023-10" db="EMBL/GenBank/DDBJ databases">
        <title>Draft genome sequence of Xylaria bambusicola isolate GMP-LS, the root and basal stem rot pathogen of sugarcane in Indonesia.</title>
        <authorList>
            <person name="Selvaraj P."/>
            <person name="Muralishankar V."/>
            <person name="Muruganantham S."/>
            <person name="Sp S."/>
            <person name="Haryani S."/>
            <person name="Lau K.J.X."/>
            <person name="Naqvi N.I."/>
        </authorList>
    </citation>
    <scope>NUCLEOTIDE SEQUENCE [LARGE SCALE GENOMIC DNA]</scope>
    <source>
        <strain evidence="2">GMP-LS</strain>
    </source>
</reference>
<feature type="chain" id="PRO_5043049336" evidence="1">
    <location>
        <begin position="20"/>
        <end position="105"/>
    </location>
</feature>
<dbReference type="Proteomes" id="UP001305414">
    <property type="component" value="Unassembled WGS sequence"/>
</dbReference>
<keyword evidence="3" id="KW-1185">Reference proteome</keyword>
<keyword evidence="1" id="KW-0732">Signal</keyword>
<feature type="signal peptide" evidence="1">
    <location>
        <begin position="1"/>
        <end position="19"/>
    </location>
</feature>
<organism evidence="2 3">
    <name type="scientific">Xylaria bambusicola</name>
    <dbReference type="NCBI Taxonomy" id="326684"/>
    <lineage>
        <taxon>Eukaryota</taxon>
        <taxon>Fungi</taxon>
        <taxon>Dikarya</taxon>
        <taxon>Ascomycota</taxon>
        <taxon>Pezizomycotina</taxon>
        <taxon>Sordariomycetes</taxon>
        <taxon>Xylariomycetidae</taxon>
        <taxon>Xylariales</taxon>
        <taxon>Xylariaceae</taxon>
        <taxon>Xylaria</taxon>
    </lineage>
</organism>
<protein>
    <submittedName>
        <fullName evidence="2">Uncharacterized protein</fullName>
    </submittedName>
</protein>